<organism evidence="5 6">
    <name type="scientific">Nocardia bovistercoris</name>
    <dbReference type="NCBI Taxonomy" id="2785916"/>
    <lineage>
        <taxon>Bacteria</taxon>
        <taxon>Bacillati</taxon>
        <taxon>Actinomycetota</taxon>
        <taxon>Actinomycetes</taxon>
        <taxon>Mycobacteriales</taxon>
        <taxon>Nocardiaceae</taxon>
        <taxon>Nocardia</taxon>
    </lineage>
</organism>
<dbReference type="GO" id="GO:0003676">
    <property type="term" value="F:nucleic acid binding"/>
    <property type="evidence" value="ECO:0007669"/>
    <property type="project" value="InterPro"/>
</dbReference>
<accession>A0A931IDC3</accession>
<keyword evidence="1" id="KW-0547">Nucleotide-binding</keyword>
<name>A0A931IDC3_9NOCA</name>
<dbReference type="PANTHER" id="PTHR47957:SF3">
    <property type="entry name" value="ATP-DEPENDENT HELICASE HRQ1"/>
    <property type="match status" value="1"/>
</dbReference>
<evidence type="ECO:0000259" key="4">
    <source>
        <dbReference type="PROSITE" id="PS51194"/>
    </source>
</evidence>
<dbReference type="InterPro" id="IPR001650">
    <property type="entry name" value="Helicase_C-like"/>
</dbReference>
<evidence type="ECO:0000313" key="5">
    <source>
        <dbReference type="EMBL" id="MBH0779339.1"/>
    </source>
</evidence>
<dbReference type="PANTHER" id="PTHR47957">
    <property type="entry name" value="ATP-DEPENDENT HELICASE HRQ1"/>
    <property type="match status" value="1"/>
</dbReference>
<dbReference type="PROSITE" id="PS51194">
    <property type="entry name" value="HELICASE_CTER"/>
    <property type="match status" value="1"/>
</dbReference>
<dbReference type="SUPFAM" id="SSF52540">
    <property type="entry name" value="P-loop containing nucleoside triphosphate hydrolases"/>
    <property type="match status" value="2"/>
</dbReference>
<dbReference type="GO" id="GO:0036297">
    <property type="term" value="P:interstrand cross-link repair"/>
    <property type="evidence" value="ECO:0007669"/>
    <property type="project" value="TreeGrafter"/>
</dbReference>
<dbReference type="EMBL" id="JADMLG010000010">
    <property type="protein sequence ID" value="MBH0779339.1"/>
    <property type="molecule type" value="Genomic_DNA"/>
</dbReference>
<dbReference type="Pfam" id="PF00271">
    <property type="entry name" value="Helicase_C"/>
    <property type="match status" value="1"/>
</dbReference>
<dbReference type="InterPro" id="IPR027417">
    <property type="entry name" value="P-loop_NTPase"/>
</dbReference>
<dbReference type="Pfam" id="PF09369">
    <property type="entry name" value="MZB"/>
    <property type="match status" value="1"/>
</dbReference>
<dbReference type="GO" id="GO:0043138">
    <property type="term" value="F:3'-5' DNA helicase activity"/>
    <property type="evidence" value="ECO:0007669"/>
    <property type="project" value="TreeGrafter"/>
</dbReference>
<evidence type="ECO:0000313" key="6">
    <source>
        <dbReference type="Proteomes" id="UP000655751"/>
    </source>
</evidence>
<dbReference type="InterPro" id="IPR014001">
    <property type="entry name" value="Helicase_ATP-bd"/>
</dbReference>
<keyword evidence="5" id="KW-0378">Hydrolase</keyword>
<dbReference type="SMART" id="SM00487">
    <property type="entry name" value="DEXDc"/>
    <property type="match status" value="1"/>
</dbReference>
<dbReference type="Pfam" id="PF00270">
    <property type="entry name" value="DEAD"/>
    <property type="match status" value="1"/>
</dbReference>
<gene>
    <name evidence="5" type="ORF">IT779_24005</name>
</gene>
<dbReference type="InterPro" id="IPR018973">
    <property type="entry name" value="MZB"/>
</dbReference>
<dbReference type="InterPro" id="IPR011545">
    <property type="entry name" value="DEAD/DEAH_box_helicase_dom"/>
</dbReference>
<evidence type="ECO:0000259" key="3">
    <source>
        <dbReference type="PROSITE" id="PS51192"/>
    </source>
</evidence>
<reference evidence="5" key="1">
    <citation type="submission" date="2020-11" db="EMBL/GenBank/DDBJ databases">
        <title>Nocardia NEAU-351.nov., a novel actinomycete isolated from the cow dung.</title>
        <authorList>
            <person name="Zhang X."/>
        </authorList>
    </citation>
    <scope>NUCLEOTIDE SEQUENCE</scope>
    <source>
        <strain evidence="5">NEAU-351</strain>
    </source>
</reference>
<keyword evidence="6" id="KW-1185">Reference proteome</keyword>
<keyword evidence="5" id="KW-0347">Helicase</keyword>
<keyword evidence="2" id="KW-0067">ATP-binding</keyword>
<feature type="domain" description="Helicase ATP-binding" evidence="3">
    <location>
        <begin position="92"/>
        <end position="309"/>
    </location>
</feature>
<evidence type="ECO:0000256" key="2">
    <source>
        <dbReference type="ARBA" id="ARBA00022840"/>
    </source>
</evidence>
<dbReference type="SMART" id="SM00490">
    <property type="entry name" value="HELICc"/>
    <property type="match status" value="1"/>
</dbReference>
<evidence type="ECO:0000256" key="1">
    <source>
        <dbReference type="ARBA" id="ARBA00022741"/>
    </source>
</evidence>
<proteinExistence type="predicted"/>
<dbReference type="GO" id="GO:0006289">
    <property type="term" value="P:nucleotide-excision repair"/>
    <property type="evidence" value="ECO:0007669"/>
    <property type="project" value="TreeGrafter"/>
</dbReference>
<dbReference type="PROSITE" id="PS51192">
    <property type="entry name" value="HELICASE_ATP_BIND_1"/>
    <property type="match status" value="1"/>
</dbReference>
<protein>
    <submittedName>
        <fullName evidence="5">DEAD/DEAH box helicase</fullName>
    </submittedName>
</protein>
<sequence length="2135" mass="233492">MGALLPTLQANHLREGLTDYLTTTFALTDADTLGALTDFVGHPRDGMFKGPYVRLRLPFAPALGNWGMHLDWWPKGFTPYGHQARAFERLSTKFQDRAQPTLVTTGTGSGKTESFLVPILDHVLRAKKNGVAGMKALIIYPMNALANDQEQRLARLIARHSELAGITAGLYTGEQSSGGRTMVSEQGLITDRGLMHDSPPDILLTNYKMLDHLLLRPDRAAMWRQSADSLQYVVLDEFHTYDGAQGTDVAMLLRRLGLTVKSQWTPESPVTEADRARPLGRITPVATSATLGAEGDPSAMTDFAHTVFGELFTVDDVISETRLTPEQWLADRDRALDSAYEVVKAPRVEVAVTELRKPEHTGNAKLTALVLATLFRRAGDLDDDLAGAAARMRRLDPVEQLDLLKGHPLFVRLLREATDAVSLRDLASTVLPIHTNDSPAARADRERYLDHLFAALSHLRAEVGRAALNVDVHLWIRELSRIDRAAGPAALFRWADDGNSESQRTEYHSAVYCRHCGRSGWGIRLAPTGDALDPGDESVRTYHLTGGPRFRALISAPAEAQLGAAVEDLRWWRVDDREISSDTPDPASAEVLEGKALPVLVLHGPDADDNSQKDVCPACRTADGIRFLGSAVATQLSVSLSSMFGDAGLDSAEKKALIFTDSVQDAAHRAGFVQARSHILSLRSTLRNALGTASAPMTLGELRDTVLDLAGDDPMRRYHLLAPDIVEHEEFTAFWRPGGSAEDRRNALRTVRRRVEFDIDLEFGLQSRLGRTLELTGSAFAEVDLGAPERIARLGAAALDGAQRQLGFSDPDASAVTRWVRGTVERMRTQGAIGHPWLDKYVHRDGNRHWVWTGRPKGEGMPAFPRGRPAPAFPAVGSRTIPEGFDAITAPSSWYARWAADCLDVAPFEGGALARSLFAVLAEDRIASTVTTEKDLTVYVLGTESILVGVPEPDALKAGDHQLVCDVCQTPTPGSRAVVDQLDGAPCLLVRCPGRLRRAPRGDNFYRRLYSESEMKRVVAREHTSLLPTATRLEYETAFKNSDAEPSAPNVLVATPTLEMGIDIGDLSTVMLGSLPRTVSSYLQRVGRAGRLTGNALALAFVRGRGEHLPKLYEPTSVIQGQVRPPATFLDAEEILRRQYVAHIVDLLARRPGAMDPHKAAGVLGGFDDGSWMAALIDTADGDARPLLDGFLGQFGDLLSEAAIAGLRAWATPAGPDEPSDLATHLREAVHRWRRDVAELTERRTAVDAAMPEFERRANSPAATEDDRRDLRTARGTLRLLGAHIRDLTEEHWVGVLERYGVLPNYTLLDDAVTLDVGITWIDPETNDYAGDTASYRRGSRVALTELAPGATFYAQGLAVQIDAVDLGADAADIHTWQVCPQCGWVRISHAAEDAAPLRQCPRCGTGAIADIAQQMHVLEMSRVSAEVRRDEASITDNRDERAKESFRVVTAADIDPDEVVLSWYVEDYEFGAEYLRHMDIRWLNVGRRGSQGARRTIAGEETTTALFRVCSGCGQLDKVAGRNQPHEHRAWCRFRKAADENHVREIALARTLSTQAVLLHLPGRLEYDSFAHPSLSAALLLGLREVIGGAPQHLDVAVIADALHAPQQRALLLHDTVPGGTGYLAELADPHKVWSVLHAARAVVAECACAHEDRLACHHCLLPFATPQTIDKVSRTTALTILDDLLGITAALGTSTAPGTSAALGTSTPAVPSWEQWTARLTRQSPAKRPTSEESPLERRFYQAFIGRLKTFGATVTERPGTYGPSAIITMPGDKIRRWTLIPQVPRGDVRPDFELTTPDPAIPEILIFADGRRFHAVPGKNRVAKDAEQRAKLRSSGRVVVWSFSHDDLENFRANKVAPPRWHSASGAKVMMQRGNLKPDLVKLLSADPVTQLLAFMSAPDREDFERVGSWLPMMFLAGAPARGDNSAIAAWALDLLDGKDTAPPGGHYACWSYRDGPLTVTAAFQPPKVAAAGPRMAETMTAVLALDDRDDHLDREDGRFWKDWLRLSNWFGLRDGHLVTTRSLLAADSVAPEQAADTTGLSPQWQQLHEMTMPGLERELVTALAEANAPLPQLGVETDDGAVIDLSWPERRVAVLLDDDGHTAARLSEQGWTICPPDAVRIIETLAESGVR</sequence>
<dbReference type="Proteomes" id="UP000655751">
    <property type="component" value="Unassembled WGS sequence"/>
</dbReference>
<comment type="caution">
    <text evidence="5">The sequence shown here is derived from an EMBL/GenBank/DDBJ whole genome shotgun (WGS) entry which is preliminary data.</text>
</comment>
<dbReference type="Gene3D" id="3.40.50.300">
    <property type="entry name" value="P-loop containing nucleotide triphosphate hydrolases"/>
    <property type="match status" value="2"/>
</dbReference>
<dbReference type="RefSeq" id="WP_196151650.1">
    <property type="nucleotide sequence ID" value="NZ_JADMLG010000010.1"/>
</dbReference>
<feature type="domain" description="Helicase C-terminal" evidence="4">
    <location>
        <begin position="974"/>
        <end position="1136"/>
    </location>
</feature>
<dbReference type="GO" id="GO:0005524">
    <property type="term" value="F:ATP binding"/>
    <property type="evidence" value="ECO:0007669"/>
    <property type="project" value="UniProtKB-KW"/>
</dbReference>